<reference evidence="1" key="1">
    <citation type="submission" date="2021-01" db="EMBL/GenBank/DDBJ databases">
        <authorList>
            <consortium name="Genoscope - CEA"/>
            <person name="William W."/>
        </authorList>
    </citation>
    <scope>NUCLEOTIDE SEQUENCE</scope>
</reference>
<dbReference type="AlphaFoldDB" id="A0A8S1X0J7"/>
<comment type="caution">
    <text evidence="1">The sequence shown here is derived from an EMBL/GenBank/DDBJ whole genome shotgun (WGS) entry which is preliminary data.</text>
</comment>
<gene>
    <name evidence="1" type="ORF">POCTA_138.1.T1090183</name>
</gene>
<organism evidence="1 2">
    <name type="scientific">Paramecium octaurelia</name>
    <dbReference type="NCBI Taxonomy" id="43137"/>
    <lineage>
        <taxon>Eukaryota</taxon>
        <taxon>Sar</taxon>
        <taxon>Alveolata</taxon>
        <taxon>Ciliophora</taxon>
        <taxon>Intramacronucleata</taxon>
        <taxon>Oligohymenophorea</taxon>
        <taxon>Peniculida</taxon>
        <taxon>Parameciidae</taxon>
        <taxon>Paramecium</taxon>
    </lineage>
</organism>
<name>A0A8S1X0J7_PAROT</name>
<evidence type="ECO:0000313" key="2">
    <source>
        <dbReference type="Proteomes" id="UP000683925"/>
    </source>
</evidence>
<sequence>MTKRPRLKRFKPEKVEDEQILGKLKIMDLAPNREGMVKSIVDSFLDRKEQCDHRETQGKTQNSDWISILDTSLHLKTPDSRQNLSCSP</sequence>
<accession>A0A8S1X0J7</accession>
<protein>
    <submittedName>
        <fullName evidence="1">Uncharacterized protein</fullName>
    </submittedName>
</protein>
<dbReference type="EMBL" id="CAJJDP010000109">
    <property type="protein sequence ID" value="CAD8195664.1"/>
    <property type="molecule type" value="Genomic_DNA"/>
</dbReference>
<evidence type="ECO:0000313" key="1">
    <source>
        <dbReference type="EMBL" id="CAD8195664.1"/>
    </source>
</evidence>
<keyword evidence="2" id="KW-1185">Reference proteome</keyword>
<dbReference type="Proteomes" id="UP000683925">
    <property type="component" value="Unassembled WGS sequence"/>
</dbReference>
<proteinExistence type="predicted"/>